<dbReference type="EMBL" id="QGMZ01000001">
    <property type="protein sequence ID" value="PWR76304.1"/>
    <property type="molecule type" value="Genomic_DNA"/>
</dbReference>
<dbReference type="PANTHER" id="PTHR30535:SF34">
    <property type="entry name" value="MOLYBDATE-BINDING PROTEIN MOLA"/>
    <property type="match status" value="1"/>
</dbReference>
<accession>A0A2V2N8R3</accession>
<reference evidence="2 3" key="1">
    <citation type="submission" date="2018-05" db="EMBL/GenBank/DDBJ databases">
        <title>Draft genome of Methanospirillum stamsii Pt1.</title>
        <authorList>
            <person name="Dueholm M.S."/>
            <person name="Nielsen P.H."/>
            <person name="Bakmann L.F."/>
            <person name="Otzen D.E."/>
        </authorList>
    </citation>
    <scope>NUCLEOTIDE SEQUENCE [LARGE SCALE GENOMIC DNA]</scope>
    <source>
        <strain evidence="2 3">Pt1</strain>
    </source>
</reference>
<dbReference type="PANTHER" id="PTHR30535">
    <property type="entry name" value="VITAMIN B12-BINDING PROTEIN"/>
    <property type="match status" value="1"/>
</dbReference>
<dbReference type="Proteomes" id="UP000245934">
    <property type="component" value="Unassembled WGS sequence"/>
</dbReference>
<protein>
    <recommendedName>
        <fullName evidence="1">Fe/B12 periplasmic-binding domain-containing protein</fullName>
    </recommendedName>
</protein>
<dbReference type="SUPFAM" id="SSF53807">
    <property type="entry name" value="Helical backbone' metal receptor"/>
    <property type="match status" value="1"/>
</dbReference>
<dbReference type="Gene3D" id="1.20.58.2180">
    <property type="match status" value="1"/>
</dbReference>
<name>A0A2V2N8R3_9EURY</name>
<sequence>MNSQGRVFVYPFSIKSLISFLLLLSIVMGVSCCFADKTVTDLGGTEVFLPDSIERIATIEPVGYQFLIIIDEEDKLTGACTGWANRTLLKKINPVFSKLPWPGDPNSVNLEELLKENPDLVISKVGYDESTQSMRDIGLDVVEIYPENPEELLKSVSLLGEALDKEDKANEYISYFEKTLNQIREKTEKIPENDKKKIYLMGSSPLDTAGSDYYQHYMVTAAGGINVAGYLTGGWNSISLEEVYSWDPDVIIMMPYTSANPEEIAQDPAWQKVDAVKNNQIYRLPEYIMAYDMPGPESILGIMWMATILYPDNVQYDLNEEFKDFYSTFYGLDLTNADIKQIITDQSKMQNFFEEIPGLGEKIN</sequence>
<gene>
    <name evidence="2" type="ORF">DLD82_00395</name>
</gene>
<evidence type="ECO:0000313" key="2">
    <source>
        <dbReference type="EMBL" id="PWR76304.1"/>
    </source>
</evidence>
<dbReference type="AlphaFoldDB" id="A0A2V2N8R3"/>
<dbReference type="PROSITE" id="PS51257">
    <property type="entry name" value="PROKAR_LIPOPROTEIN"/>
    <property type="match status" value="1"/>
</dbReference>
<proteinExistence type="predicted"/>
<evidence type="ECO:0000259" key="1">
    <source>
        <dbReference type="PROSITE" id="PS50983"/>
    </source>
</evidence>
<comment type="caution">
    <text evidence="2">The sequence shown here is derived from an EMBL/GenBank/DDBJ whole genome shotgun (WGS) entry which is preliminary data.</text>
</comment>
<dbReference type="Gene3D" id="3.40.50.1980">
    <property type="entry name" value="Nitrogenase molybdenum iron protein domain"/>
    <property type="match status" value="2"/>
</dbReference>
<organism evidence="2 3">
    <name type="scientific">Methanospirillum stamsii</name>
    <dbReference type="NCBI Taxonomy" id="1277351"/>
    <lineage>
        <taxon>Archaea</taxon>
        <taxon>Methanobacteriati</taxon>
        <taxon>Methanobacteriota</taxon>
        <taxon>Stenosarchaea group</taxon>
        <taxon>Methanomicrobia</taxon>
        <taxon>Methanomicrobiales</taxon>
        <taxon>Methanospirillaceae</taxon>
        <taxon>Methanospirillum</taxon>
    </lineage>
</organism>
<dbReference type="PROSITE" id="PS50983">
    <property type="entry name" value="FE_B12_PBP"/>
    <property type="match status" value="1"/>
</dbReference>
<dbReference type="InterPro" id="IPR002491">
    <property type="entry name" value="ABC_transptr_periplasmic_BD"/>
</dbReference>
<dbReference type="Pfam" id="PF01497">
    <property type="entry name" value="Peripla_BP_2"/>
    <property type="match status" value="1"/>
</dbReference>
<evidence type="ECO:0000313" key="3">
    <source>
        <dbReference type="Proteomes" id="UP000245934"/>
    </source>
</evidence>
<feature type="domain" description="Fe/B12 periplasmic-binding" evidence="1">
    <location>
        <begin position="55"/>
        <end position="313"/>
    </location>
</feature>
<keyword evidence="3" id="KW-1185">Reference proteome</keyword>
<dbReference type="InterPro" id="IPR050902">
    <property type="entry name" value="ABC_Transporter_SBP"/>
</dbReference>